<dbReference type="AlphaFoldDB" id="A0A7C6A9B1"/>
<evidence type="ECO:0000259" key="2">
    <source>
        <dbReference type="Pfam" id="PF17131"/>
    </source>
</evidence>
<protein>
    <submittedName>
        <fullName evidence="3">Outer membrane lipoprotein-sorting protein</fullName>
    </submittedName>
</protein>
<keyword evidence="1" id="KW-0732">Signal</keyword>
<feature type="domain" description="Uncharacterized protein TP-0789" evidence="2">
    <location>
        <begin position="70"/>
        <end position="247"/>
    </location>
</feature>
<accession>A0A7C6A9B1</accession>
<feature type="signal peptide" evidence="1">
    <location>
        <begin position="1"/>
        <end position="23"/>
    </location>
</feature>
<name>A0A7C6A9B1_UNCW3</name>
<dbReference type="InterPro" id="IPR033399">
    <property type="entry name" value="TP_0789-like"/>
</dbReference>
<dbReference type="Gene3D" id="2.50.20.10">
    <property type="entry name" value="Lipoprotein localisation LolA/LolB/LppX"/>
    <property type="match status" value="1"/>
</dbReference>
<gene>
    <name evidence="3" type="ORF">ENW73_03445</name>
</gene>
<dbReference type="EMBL" id="DTLI01000088">
    <property type="protein sequence ID" value="HHS51909.1"/>
    <property type="molecule type" value="Genomic_DNA"/>
</dbReference>
<feature type="chain" id="PRO_5028227007" evidence="1">
    <location>
        <begin position="24"/>
        <end position="250"/>
    </location>
</feature>
<proteinExistence type="predicted"/>
<dbReference type="CDD" id="cd16329">
    <property type="entry name" value="LolA_like"/>
    <property type="match status" value="1"/>
</dbReference>
<evidence type="ECO:0000256" key="1">
    <source>
        <dbReference type="SAM" id="SignalP"/>
    </source>
</evidence>
<evidence type="ECO:0000313" key="3">
    <source>
        <dbReference type="EMBL" id="HHS51909.1"/>
    </source>
</evidence>
<sequence>MRKIIATILLGAGILFATHPAQADNLSGEEILNRVKKATVAKDRKATATMTITDRNGRVQTRTVLFVTKGDSKLMATFQEPPDLRGVTFMTTKVDNMWIYLPTQARVRRISGSMVNQGFGGSDFSYKEMNNISSVASDKAVEKVEETTLNNKPTYRLTLKETDGTLSRLWIEKIAFLPLVIEKLDAKGAVKKRIQFGDFAQDDSIWTPRLIQIQDLNKNSKTEIRIMEFQLNTGIKDNFFTEANMKRGGR</sequence>
<comment type="caution">
    <text evidence="3">The sequence shown here is derived from an EMBL/GenBank/DDBJ whole genome shotgun (WGS) entry which is preliminary data.</text>
</comment>
<keyword evidence="3" id="KW-0449">Lipoprotein</keyword>
<dbReference type="Pfam" id="PF17131">
    <property type="entry name" value="LolA_like"/>
    <property type="match status" value="1"/>
</dbReference>
<reference evidence="3" key="1">
    <citation type="journal article" date="2020" name="mSystems">
        <title>Genome- and Community-Level Interaction Insights into Carbon Utilization and Element Cycling Functions of Hydrothermarchaeota in Hydrothermal Sediment.</title>
        <authorList>
            <person name="Zhou Z."/>
            <person name="Liu Y."/>
            <person name="Xu W."/>
            <person name="Pan J."/>
            <person name="Luo Z.H."/>
            <person name="Li M."/>
        </authorList>
    </citation>
    <scope>NUCLEOTIDE SEQUENCE [LARGE SCALE GENOMIC DNA]</scope>
    <source>
        <strain evidence="3">SpSt-876</strain>
    </source>
</reference>
<organism evidence="3">
    <name type="scientific">candidate division WOR-3 bacterium</name>
    <dbReference type="NCBI Taxonomy" id="2052148"/>
    <lineage>
        <taxon>Bacteria</taxon>
        <taxon>Bacteria division WOR-3</taxon>
    </lineage>
</organism>